<feature type="compositionally biased region" description="Low complexity" evidence="1">
    <location>
        <begin position="158"/>
        <end position="167"/>
    </location>
</feature>
<dbReference type="EMBL" id="ML977148">
    <property type="protein sequence ID" value="KAF1988428.1"/>
    <property type="molecule type" value="Genomic_DNA"/>
</dbReference>
<organism evidence="3 4">
    <name type="scientific">Aulographum hederae CBS 113979</name>
    <dbReference type="NCBI Taxonomy" id="1176131"/>
    <lineage>
        <taxon>Eukaryota</taxon>
        <taxon>Fungi</taxon>
        <taxon>Dikarya</taxon>
        <taxon>Ascomycota</taxon>
        <taxon>Pezizomycotina</taxon>
        <taxon>Dothideomycetes</taxon>
        <taxon>Pleosporomycetidae</taxon>
        <taxon>Aulographales</taxon>
        <taxon>Aulographaceae</taxon>
    </lineage>
</organism>
<protein>
    <recommendedName>
        <fullName evidence="5">F-box domain-containing protein</fullName>
    </recommendedName>
</protein>
<gene>
    <name evidence="3" type="ORF">K402DRAFT_23822</name>
</gene>
<reference evidence="3" key="1">
    <citation type="journal article" date="2020" name="Stud. Mycol.">
        <title>101 Dothideomycetes genomes: a test case for predicting lifestyles and emergence of pathogens.</title>
        <authorList>
            <person name="Haridas S."/>
            <person name="Albert R."/>
            <person name="Binder M."/>
            <person name="Bloem J."/>
            <person name="Labutti K."/>
            <person name="Salamov A."/>
            <person name="Andreopoulos B."/>
            <person name="Baker S."/>
            <person name="Barry K."/>
            <person name="Bills G."/>
            <person name="Bluhm B."/>
            <person name="Cannon C."/>
            <person name="Castanera R."/>
            <person name="Culley D."/>
            <person name="Daum C."/>
            <person name="Ezra D."/>
            <person name="Gonzalez J."/>
            <person name="Henrissat B."/>
            <person name="Kuo A."/>
            <person name="Liang C."/>
            <person name="Lipzen A."/>
            <person name="Lutzoni F."/>
            <person name="Magnuson J."/>
            <person name="Mondo S."/>
            <person name="Nolan M."/>
            <person name="Ohm R."/>
            <person name="Pangilinan J."/>
            <person name="Park H.-J."/>
            <person name="Ramirez L."/>
            <person name="Alfaro M."/>
            <person name="Sun H."/>
            <person name="Tritt A."/>
            <person name="Yoshinaga Y."/>
            <person name="Zwiers L.-H."/>
            <person name="Turgeon B."/>
            <person name="Goodwin S."/>
            <person name="Spatafora J."/>
            <person name="Crous P."/>
            <person name="Grigoriev I."/>
        </authorList>
    </citation>
    <scope>NUCLEOTIDE SEQUENCE</scope>
    <source>
        <strain evidence="3">CBS 113979</strain>
    </source>
</reference>
<evidence type="ECO:0000256" key="2">
    <source>
        <dbReference type="SAM" id="SignalP"/>
    </source>
</evidence>
<proteinExistence type="predicted"/>
<evidence type="ECO:0000313" key="4">
    <source>
        <dbReference type="Proteomes" id="UP000800041"/>
    </source>
</evidence>
<feature type="chain" id="PRO_5026298682" description="F-box domain-containing protein" evidence="2">
    <location>
        <begin position="21"/>
        <end position="449"/>
    </location>
</feature>
<evidence type="ECO:0000313" key="3">
    <source>
        <dbReference type="EMBL" id="KAF1988428.1"/>
    </source>
</evidence>
<evidence type="ECO:0008006" key="5">
    <source>
        <dbReference type="Google" id="ProtNLM"/>
    </source>
</evidence>
<evidence type="ECO:0000256" key="1">
    <source>
        <dbReference type="SAM" id="MobiDB-lite"/>
    </source>
</evidence>
<dbReference type="AlphaFoldDB" id="A0A6G1H643"/>
<feature type="signal peptide" evidence="2">
    <location>
        <begin position="1"/>
        <end position="20"/>
    </location>
</feature>
<name>A0A6G1H643_9PEZI</name>
<sequence>MNSTLPCLTFLSVISSQSSTLCFCDLHYSYLVHHGIHHGNNKVTSFHKVHFHSLGRLFTRLHFSKPVLSRRVSHNTKNPQSSPSLSSTMFPNVLPTELVIEVVNQIPYSPTAFQHLHQVNRRLRSILTNYTKSISHDIQRNQFPLAVRQFPGLLDNGSTESSSESSTKAMPNFSGRGVHSRTGSYAYLSTIYGRYTLLDSLLLASNNLGGSCTCSNCRCSESRNLFGPGLLLLWRVVDYRSFKNCSDDSYSVYHARDSYIRSLPLSALAILIVTLSRACSIAVEQSPAFAAAKGDISSGSLLPGNDVEDEDWEWDVRMLMMEDSLLHYGPTWLVKLLEGDRDVISGLLDSICTLPQIEEFNSSTGRKSLISIVKNTFAEKAKCEFYDITGQVWDIVRDHGLLRKDEWIETPTGTDDGFDKSLEEVREARKDLQQLIHTEGWGYEEWLRG</sequence>
<keyword evidence="2" id="KW-0732">Signal</keyword>
<keyword evidence="4" id="KW-1185">Reference proteome</keyword>
<accession>A0A6G1H643</accession>
<dbReference type="OrthoDB" id="5372859at2759"/>
<feature type="region of interest" description="Disordered" evidence="1">
    <location>
        <begin position="156"/>
        <end position="175"/>
    </location>
</feature>
<dbReference type="Proteomes" id="UP000800041">
    <property type="component" value="Unassembled WGS sequence"/>
</dbReference>